<feature type="region of interest" description="Disordered" evidence="1">
    <location>
        <begin position="353"/>
        <end position="372"/>
    </location>
</feature>
<dbReference type="AlphaFoldDB" id="A0AAW1H5R8"/>
<keyword evidence="2" id="KW-1133">Transmembrane helix</keyword>
<dbReference type="Proteomes" id="UP001443914">
    <property type="component" value="Unassembled WGS sequence"/>
</dbReference>
<dbReference type="EMBL" id="JBDFQZ010000012">
    <property type="protein sequence ID" value="KAK9671065.1"/>
    <property type="molecule type" value="Genomic_DNA"/>
</dbReference>
<dbReference type="PANTHER" id="PTHR34960">
    <property type="entry name" value="EMB|CAB68146.1-RELATED"/>
    <property type="match status" value="1"/>
</dbReference>
<comment type="caution">
    <text evidence="4">The sequence shown here is derived from an EMBL/GenBank/DDBJ whole genome shotgun (WGS) entry which is preliminary data.</text>
</comment>
<gene>
    <name evidence="4" type="ORF">RND81_12G004400</name>
</gene>
<keyword evidence="2" id="KW-0472">Membrane</keyword>
<dbReference type="InterPro" id="IPR056682">
    <property type="entry name" value="DUF7780"/>
</dbReference>
<evidence type="ECO:0000259" key="3">
    <source>
        <dbReference type="Pfam" id="PF25002"/>
    </source>
</evidence>
<evidence type="ECO:0000256" key="1">
    <source>
        <dbReference type="SAM" id="MobiDB-lite"/>
    </source>
</evidence>
<feature type="transmembrane region" description="Helical" evidence="2">
    <location>
        <begin position="69"/>
        <end position="88"/>
    </location>
</feature>
<accession>A0AAW1H5R8</accession>
<feature type="domain" description="DUF7780" evidence="3">
    <location>
        <begin position="139"/>
        <end position="436"/>
    </location>
</feature>
<name>A0AAW1H5R8_SAPOF</name>
<evidence type="ECO:0000313" key="5">
    <source>
        <dbReference type="Proteomes" id="UP001443914"/>
    </source>
</evidence>
<keyword evidence="2" id="KW-0812">Transmembrane</keyword>
<dbReference type="PANTHER" id="PTHR34960:SF1">
    <property type="entry name" value="EMB|CAB68146.1-RELATED"/>
    <property type="match status" value="1"/>
</dbReference>
<protein>
    <recommendedName>
        <fullName evidence="3">DUF7780 domain-containing protein</fullName>
    </recommendedName>
</protein>
<evidence type="ECO:0000313" key="4">
    <source>
        <dbReference type="EMBL" id="KAK9671065.1"/>
    </source>
</evidence>
<dbReference type="Pfam" id="PF25002">
    <property type="entry name" value="DUF7780"/>
    <property type="match status" value="1"/>
</dbReference>
<sequence>MVVSAATKSRSNNDSRGMGLFFIFFHHIPPYINTNNNISISDTKSNTRSSSSSFSSTTNLLASKTQSTLSICGILLFITLLLFTLSTFEPTTSNTNSAALHNNKPMSRRFLQSRGNSRNALKGVSIPRLRGGGIERHFAALQGMGELYLRGSKAMTDLIVGHVSEDSSEKEIRTFIRVVFHSGLLSRADLVFVFATPALGREFGSLVRSECDSLVRLVQLGGQLGKGELGYGLTRYFRGVGEAGKEPLWGKRGNSTLVGESTRPSYGSVVGFDALELDPENSLSGFLDQVPMRLRRWACYPMLLGRVRRNFKHMGLIDVKNVLLLSDPFTQIRNRSSESVLIWSNSETVTESTRHARRKNSGKTHTDQLNSGVIVGGSRGVRRFAEAALTEIVRVSVDHKGRNRNSVTESGVVNQLVHNGHLLKSRSINLIKPTESIPDSGSLGGFNSGDPRSGFLGLAEYFSVVQRGVISGGGFDVDDVIMREICASHKFVSAVYTDCLFGWQSKLVSNGEPNLESKNIEV</sequence>
<reference evidence="4" key="1">
    <citation type="submission" date="2024-03" db="EMBL/GenBank/DDBJ databases">
        <title>WGS assembly of Saponaria officinalis var. Norfolk2.</title>
        <authorList>
            <person name="Jenkins J."/>
            <person name="Shu S."/>
            <person name="Grimwood J."/>
            <person name="Barry K."/>
            <person name="Goodstein D."/>
            <person name="Schmutz J."/>
            <person name="Leebens-Mack J."/>
            <person name="Osbourn A."/>
        </authorList>
    </citation>
    <scope>NUCLEOTIDE SEQUENCE [LARGE SCALE GENOMIC DNA]</scope>
    <source>
        <strain evidence="4">JIC</strain>
    </source>
</reference>
<keyword evidence="5" id="KW-1185">Reference proteome</keyword>
<organism evidence="4 5">
    <name type="scientific">Saponaria officinalis</name>
    <name type="common">Common soapwort</name>
    <name type="synonym">Lychnis saponaria</name>
    <dbReference type="NCBI Taxonomy" id="3572"/>
    <lineage>
        <taxon>Eukaryota</taxon>
        <taxon>Viridiplantae</taxon>
        <taxon>Streptophyta</taxon>
        <taxon>Embryophyta</taxon>
        <taxon>Tracheophyta</taxon>
        <taxon>Spermatophyta</taxon>
        <taxon>Magnoliopsida</taxon>
        <taxon>eudicotyledons</taxon>
        <taxon>Gunneridae</taxon>
        <taxon>Pentapetalae</taxon>
        <taxon>Caryophyllales</taxon>
        <taxon>Caryophyllaceae</taxon>
        <taxon>Caryophylleae</taxon>
        <taxon>Saponaria</taxon>
    </lineage>
</organism>
<evidence type="ECO:0000256" key="2">
    <source>
        <dbReference type="SAM" id="Phobius"/>
    </source>
</evidence>
<proteinExistence type="predicted"/>